<feature type="domain" description="DUF883" evidence="9">
    <location>
        <begin position="37"/>
        <end position="83"/>
    </location>
</feature>
<proteinExistence type="inferred from homology"/>
<dbReference type="Pfam" id="PF05957">
    <property type="entry name" value="DUF883"/>
    <property type="match status" value="1"/>
</dbReference>
<evidence type="ECO:0000259" key="9">
    <source>
        <dbReference type="Pfam" id="PF05957"/>
    </source>
</evidence>
<dbReference type="InterPro" id="IPR043604">
    <property type="entry name" value="DUF883_N"/>
</dbReference>
<keyword evidence="7" id="KW-0472">Membrane</keyword>
<dbReference type="InterPro" id="IPR043605">
    <property type="entry name" value="DUF883_C"/>
</dbReference>
<dbReference type="GO" id="GO:0043022">
    <property type="term" value="F:ribosome binding"/>
    <property type="evidence" value="ECO:0007669"/>
    <property type="project" value="InterPro"/>
</dbReference>
<evidence type="ECO:0000256" key="2">
    <source>
        <dbReference type="ARBA" id="ARBA00010423"/>
    </source>
</evidence>
<evidence type="ECO:0000313" key="11">
    <source>
        <dbReference type="EMBL" id="SPZ08603.1"/>
    </source>
</evidence>
<keyword evidence="6" id="KW-1133">Transmembrane helix</keyword>
<evidence type="ECO:0000256" key="4">
    <source>
        <dbReference type="ARBA" id="ARBA00022519"/>
    </source>
</evidence>
<evidence type="ECO:0000256" key="1">
    <source>
        <dbReference type="ARBA" id="ARBA00004377"/>
    </source>
</evidence>
<keyword evidence="4" id="KW-0997">Cell inner membrane</keyword>
<evidence type="ECO:0000256" key="6">
    <source>
        <dbReference type="ARBA" id="ARBA00022989"/>
    </source>
</evidence>
<evidence type="ECO:0000259" key="10">
    <source>
        <dbReference type="Pfam" id="PF19029"/>
    </source>
</evidence>
<keyword evidence="3" id="KW-1003">Cell membrane</keyword>
<dbReference type="Pfam" id="PF19029">
    <property type="entry name" value="DUF883_C"/>
    <property type="match status" value="1"/>
</dbReference>
<dbReference type="Proteomes" id="UP000250443">
    <property type="component" value="Unassembled WGS sequence"/>
</dbReference>
<dbReference type="PANTHER" id="PTHR35893:SF3">
    <property type="entry name" value="INNER MEMBRANE PROTEIN"/>
    <property type="match status" value="1"/>
</dbReference>
<dbReference type="InterPro" id="IPR010279">
    <property type="entry name" value="YqjD/ElaB"/>
</dbReference>
<feature type="region of interest" description="Disordered" evidence="8">
    <location>
        <begin position="1"/>
        <end position="30"/>
    </location>
</feature>
<reference evidence="11 12" key="1">
    <citation type="submission" date="2018-06" db="EMBL/GenBank/DDBJ databases">
        <authorList>
            <consortium name="Pathogen Informatics"/>
            <person name="Doyle S."/>
        </authorList>
    </citation>
    <scope>NUCLEOTIDE SEQUENCE [LARGE SCALE GENOMIC DNA]</scope>
    <source>
        <strain evidence="11 12">NCTC11842</strain>
    </source>
</reference>
<protein>
    <submittedName>
        <fullName evidence="11">Transmembrane protein</fullName>
    </submittedName>
</protein>
<evidence type="ECO:0000256" key="8">
    <source>
        <dbReference type="SAM" id="MobiDB-lite"/>
    </source>
</evidence>
<evidence type="ECO:0000256" key="7">
    <source>
        <dbReference type="ARBA" id="ARBA00023136"/>
    </source>
</evidence>
<keyword evidence="5 11" id="KW-0812">Transmembrane</keyword>
<dbReference type="PANTHER" id="PTHR35893">
    <property type="entry name" value="INNER MEMBRANE PROTEIN-RELATED"/>
    <property type="match status" value="1"/>
</dbReference>
<feature type="domain" description="DUF883" evidence="10">
    <location>
        <begin position="97"/>
        <end position="126"/>
    </location>
</feature>
<sequence>MTMESVLPPSQEDQTDSSTQKQTHRENLRNVQNAITAEFSALIADAERLLKGSTSSSGEQMDEARNRLTDTLARARETLKAQQASVYDQSRAAVQTTEEYVIEHPLKSVGIAAGIGFVVGLLFTRR</sequence>
<gene>
    <name evidence="11" type="ORF">NCTC11842_02871</name>
</gene>
<organism evidence="11 12">
    <name type="scientific">Pseudomonas luteola</name>
    <dbReference type="NCBI Taxonomy" id="47886"/>
    <lineage>
        <taxon>Bacteria</taxon>
        <taxon>Pseudomonadati</taxon>
        <taxon>Pseudomonadota</taxon>
        <taxon>Gammaproteobacteria</taxon>
        <taxon>Pseudomonadales</taxon>
        <taxon>Pseudomonadaceae</taxon>
        <taxon>Pseudomonas</taxon>
    </lineage>
</organism>
<evidence type="ECO:0000313" key="12">
    <source>
        <dbReference type="Proteomes" id="UP000250443"/>
    </source>
</evidence>
<comment type="similarity">
    <text evidence="2">Belongs to the ElaB/YgaM/YqjD family.</text>
</comment>
<dbReference type="AlphaFoldDB" id="A0A2X2CNG6"/>
<name>A0A2X2CNG6_PSELU</name>
<dbReference type="EMBL" id="UAUF01000012">
    <property type="protein sequence ID" value="SPZ08603.1"/>
    <property type="molecule type" value="Genomic_DNA"/>
</dbReference>
<dbReference type="GO" id="GO:0005886">
    <property type="term" value="C:plasma membrane"/>
    <property type="evidence" value="ECO:0007669"/>
    <property type="project" value="UniProtKB-SubCell"/>
</dbReference>
<evidence type="ECO:0000256" key="5">
    <source>
        <dbReference type="ARBA" id="ARBA00022692"/>
    </source>
</evidence>
<comment type="subcellular location">
    <subcellularLocation>
        <location evidence="1">Cell inner membrane</location>
        <topology evidence="1">Single-pass membrane protein</topology>
    </subcellularLocation>
</comment>
<dbReference type="RefSeq" id="WP_010795064.1">
    <property type="nucleotide sequence ID" value="NZ_CP069262.1"/>
</dbReference>
<accession>A0A2X2CNG6</accession>
<evidence type="ECO:0000256" key="3">
    <source>
        <dbReference type="ARBA" id="ARBA00022475"/>
    </source>
</evidence>